<evidence type="ECO:0000256" key="3">
    <source>
        <dbReference type="ARBA" id="ARBA00022692"/>
    </source>
</evidence>
<keyword evidence="4 6" id="KW-1133">Transmembrane helix</keyword>
<feature type="transmembrane region" description="Helical" evidence="6">
    <location>
        <begin position="525"/>
        <end position="548"/>
    </location>
</feature>
<evidence type="ECO:0000256" key="2">
    <source>
        <dbReference type="ARBA" id="ARBA00006665"/>
    </source>
</evidence>
<feature type="transmembrane region" description="Helical" evidence="6">
    <location>
        <begin position="407"/>
        <end position="425"/>
    </location>
</feature>
<name>G7YTM6_CLOSI</name>
<feature type="transmembrane region" description="Helical" evidence="6">
    <location>
        <begin position="500"/>
        <end position="519"/>
    </location>
</feature>
<dbReference type="EMBL" id="DF144213">
    <property type="protein sequence ID" value="GAA56306.1"/>
    <property type="molecule type" value="Genomic_DNA"/>
</dbReference>
<evidence type="ECO:0000313" key="8">
    <source>
        <dbReference type="Proteomes" id="UP000008909"/>
    </source>
</evidence>
<dbReference type="AlphaFoldDB" id="G7YTM6"/>
<reference evidence="7" key="1">
    <citation type="journal article" date="2011" name="Genome Biol.">
        <title>The draft genome of the carcinogenic human liver fluke Clonorchis sinensis.</title>
        <authorList>
            <person name="Wang X."/>
            <person name="Chen W."/>
            <person name="Huang Y."/>
            <person name="Sun J."/>
            <person name="Men J."/>
            <person name="Liu H."/>
            <person name="Luo F."/>
            <person name="Guo L."/>
            <person name="Lv X."/>
            <person name="Deng C."/>
            <person name="Zhou C."/>
            <person name="Fan Y."/>
            <person name="Li X."/>
            <person name="Huang L."/>
            <person name="Hu Y."/>
            <person name="Liang C."/>
            <person name="Hu X."/>
            <person name="Xu J."/>
            <person name="Yu X."/>
        </authorList>
    </citation>
    <scope>NUCLEOTIDE SEQUENCE [LARGE SCALE GENOMIC DNA]</scope>
    <source>
        <strain evidence="7">Henan</strain>
    </source>
</reference>
<feature type="transmembrane region" description="Helical" evidence="6">
    <location>
        <begin position="753"/>
        <end position="777"/>
    </location>
</feature>
<keyword evidence="8" id="KW-1185">Reference proteome</keyword>
<feature type="transmembrane region" description="Helical" evidence="6">
    <location>
        <begin position="607"/>
        <end position="625"/>
    </location>
</feature>
<dbReference type="InterPro" id="IPR005016">
    <property type="entry name" value="TDE1/TMS"/>
</dbReference>
<sequence length="1094" mass="123941">MRYGVRLLNDNRGGLLKLVQLMYDPGLSVQPVEEFHECLQLDQDDKNCMRQEISQNYHSARHRKGATAERFYLSLHRYEAYMTVFFTVKLYSAIGVKDHLCEQYVRVCGGREDAFPGEGDSRLAYRDCIAVDRSAENITHVEYTHLHINLVFARDSPGTQLNLPSGTKIRPVLALTLRYRLVNLTVSRNINATRHYGVFFDHVSIGFHGLQRRYYGMQLEAEKFASTETCHDCFVLFNFVIDEIMRRSLKGLLDPSVQIASDENLVHLERSHHKVLAFEEEKAQLLLDEVTKDIPFFVIGERNCGSYNHCTTSTRFLQLTMMMMMTKIHITATGIRDDESRRASQRLCKTRTPRLVIEKLMDLEIKRKFQKGLLECLSDGRRTGKLSLFYHMYANIHESLSSTSSRIMFSLILVLTALLSAIALIPQVRTSLTKIPALCTPFNLATFETNVRGVVDCDAITGFGAVYRLCFATTMFYLLFTLLMIRVTSSKDPRSKIQNGFWFFKYLIWFGLVVGAFFIPVEGFTISWMIIGMMGGALYIVIQLVLLVDFAHSWNESWISKWEDTGEKCYAIGLAAFTTIFYIISAVGIGLLYHFYAGATECAVNKAMLSLNLIFIVGVSVISVLPTVHERLPSSGLLQSSMISCYVVFLTWSSMTNGKDPKCNPTLSFQPVTNSTVPDDSVSLRFDWQIAMGLFILILSVLYSSLRSSSHTAVGKLGMAGPDSVALNDTGPLTDSEKGKQVVWDDEEDRVTYVYSVFHFMLLLATLYVMMMLTNWLKPENDLKSLSANIASYWVRMSDQLIENDSVGTTADFYPAASPASADELSHRLTSKLQYSRRRLIDRPTQDTRVSRLPSSSQCRKQTCFSVVCHFESVVRPNPSDSCDKPSPSAYFTPGIRKVTNGVITHESHFKWKMRVHTVMFIWLRFYRSLSCVEHFTGSLLTSTYWTELTVHTVTSKLHVNQSQSSCHNLSKNDISYTPNIDQSRQGTIPHLLDKYAPNVNITQEGAQLARGQEKDTRICCTYLFVNVFHFAPTVGNSICLTECGKSVGVFVRKGLMVLDAREGLLQPNQTRGRWVAPSDRSRYVFQKLKMVVG</sequence>
<gene>
    <name evidence="7" type="ORF">CLF_110542</name>
</gene>
<keyword evidence="3 6" id="KW-0812">Transmembrane</keyword>
<dbReference type="GO" id="GO:0016020">
    <property type="term" value="C:membrane"/>
    <property type="evidence" value="ECO:0007669"/>
    <property type="project" value="UniProtKB-SubCell"/>
</dbReference>
<evidence type="ECO:0000256" key="4">
    <source>
        <dbReference type="ARBA" id="ARBA00022989"/>
    </source>
</evidence>
<evidence type="ECO:0000256" key="5">
    <source>
        <dbReference type="ARBA" id="ARBA00023136"/>
    </source>
</evidence>
<feature type="transmembrane region" description="Helical" evidence="6">
    <location>
        <begin position="465"/>
        <end position="488"/>
    </location>
</feature>
<dbReference type="Pfam" id="PF03348">
    <property type="entry name" value="Serinc"/>
    <property type="match status" value="1"/>
</dbReference>
<comment type="subcellular location">
    <subcellularLocation>
        <location evidence="1">Membrane</location>
        <topology evidence="1">Multi-pass membrane protein</topology>
    </subcellularLocation>
</comment>
<evidence type="ECO:0000256" key="6">
    <source>
        <dbReference type="SAM" id="Phobius"/>
    </source>
</evidence>
<dbReference type="Proteomes" id="UP000008909">
    <property type="component" value="Unassembled WGS sequence"/>
</dbReference>
<comment type="similarity">
    <text evidence="2">Belongs to the TDE1 family.</text>
</comment>
<evidence type="ECO:0000256" key="1">
    <source>
        <dbReference type="ARBA" id="ARBA00004141"/>
    </source>
</evidence>
<dbReference type="PANTHER" id="PTHR10383:SF9">
    <property type="entry name" value="SERINE INCORPORATOR, ISOFORM F"/>
    <property type="match status" value="1"/>
</dbReference>
<reference key="2">
    <citation type="submission" date="2011-10" db="EMBL/GenBank/DDBJ databases">
        <title>The genome and transcriptome sequence of Clonorchis sinensis provide insights into the carcinogenic liver fluke.</title>
        <authorList>
            <person name="Wang X."/>
            <person name="Huang Y."/>
            <person name="Chen W."/>
            <person name="Liu H."/>
            <person name="Guo L."/>
            <person name="Chen Y."/>
            <person name="Luo F."/>
            <person name="Zhou W."/>
            <person name="Sun J."/>
            <person name="Mao Q."/>
            <person name="Liang P."/>
            <person name="Zhou C."/>
            <person name="Tian Y."/>
            <person name="Men J."/>
            <person name="Lv X."/>
            <person name="Huang L."/>
            <person name="Zhou J."/>
            <person name="Hu Y."/>
            <person name="Li R."/>
            <person name="Zhang F."/>
            <person name="Lei H."/>
            <person name="Li X."/>
            <person name="Hu X."/>
            <person name="Liang C."/>
            <person name="Xu J."/>
            <person name="Wu Z."/>
            <person name="Yu X."/>
        </authorList>
    </citation>
    <scope>NUCLEOTIDE SEQUENCE</scope>
    <source>
        <strain>Henan</strain>
    </source>
</reference>
<dbReference type="PANTHER" id="PTHR10383">
    <property type="entry name" value="SERINE INCORPORATOR"/>
    <property type="match status" value="1"/>
</dbReference>
<evidence type="ECO:0000313" key="7">
    <source>
        <dbReference type="EMBL" id="GAA56306.1"/>
    </source>
</evidence>
<protein>
    <submittedName>
        <fullName evidence="7">Serine incorporator 1</fullName>
    </submittedName>
</protein>
<proteinExistence type="inferred from homology"/>
<organism evidence="7 8">
    <name type="scientific">Clonorchis sinensis</name>
    <name type="common">Chinese liver fluke</name>
    <dbReference type="NCBI Taxonomy" id="79923"/>
    <lineage>
        <taxon>Eukaryota</taxon>
        <taxon>Metazoa</taxon>
        <taxon>Spiralia</taxon>
        <taxon>Lophotrochozoa</taxon>
        <taxon>Platyhelminthes</taxon>
        <taxon>Trematoda</taxon>
        <taxon>Digenea</taxon>
        <taxon>Opisthorchiida</taxon>
        <taxon>Opisthorchiata</taxon>
        <taxon>Opisthorchiidae</taxon>
        <taxon>Clonorchis</taxon>
    </lineage>
</organism>
<keyword evidence="5 6" id="KW-0472">Membrane</keyword>
<accession>G7YTM6</accession>
<feature type="transmembrane region" description="Helical" evidence="6">
    <location>
        <begin position="569"/>
        <end position="595"/>
    </location>
</feature>
<feature type="transmembrane region" description="Helical" evidence="6">
    <location>
        <begin position="688"/>
        <end position="706"/>
    </location>
</feature>